<comment type="caution">
    <text evidence="5">The sequence shown here is derived from an EMBL/GenBank/DDBJ whole genome shotgun (WGS) entry which is preliminary data.</text>
</comment>
<keyword evidence="4" id="KW-0472">Membrane</keyword>
<comment type="subcellular location">
    <subcellularLocation>
        <location evidence="1">Endomembrane system</location>
        <topology evidence="1">Multi-pass membrane protein</topology>
    </subcellularLocation>
</comment>
<dbReference type="GO" id="GO:0012505">
    <property type="term" value="C:endomembrane system"/>
    <property type="evidence" value="ECO:0007669"/>
    <property type="project" value="UniProtKB-SubCell"/>
</dbReference>
<dbReference type="AlphaFoldDB" id="A0A8H7TUA7"/>
<dbReference type="PANTHER" id="PTHR28293:SF1">
    <property type="entry name" value="NUCLEAR RIM PROTEIN 1"/>
    <property type="match status" value="1"/>
</dbReference>
<gene>
    <name evidence="5" type="ORF">IM811_001344</name>
</gene>
<keyword evidence="3" id="KW-1133">Transmembrane helix</keyword>
<dbReference type="Proteomes" id="UP000616885">
    <property type="component" value="Unassembled WGS sequence"/>
</dbReference>
<evidence type="ECO:0000256" key="3">
    <source>
        <dbReference type="ARBA" id="ARBA00022989"/>
    </source>
</evidence>
<dbReference type="GO" id="GO:0043007">
    <property type="term" value="P:maintenance of rDNA"/>
    <property type="evidence" value="ECO:0007669"/>
    <property type="project" value="TreeGrafter"/>
</dbReference>
<keyword evidence="2" id="KW-0812">Transmembrane</keyword>
<protein>
    <submittedName>
        <fullName evidence="5">Uncharacterized protein</fullName>
    </submittedName>
</protein>
<accession>A0A8H7TUA7</accession>
<evidence type="ECO:0000256" key="1">
    <source>
        <dbReference type="ARBA" id="ARBA00004127"/>
    </source>
</evidence>
<dbReference type="EMBL" id="JADCTT010000001">
    <property type="protein sequence ID" value="KAF9759650.1"/>
    <property type="molecule type" value="Genomic_DNA"/>
</dbReference>
<dbReference type="GO" id="GO:0007096">
    <property type="term" value="P:regulation of exit from mitosis"/>
    <property type="evidence" value="ECO:0007669"/>
    <property type="project" value="TreeGrafter"/>
</dbReference>
<evidence type="ECO:0000313" key="6">
    <source>
        <dbReference type="Proteomes" id="UP000616885"/>
    </source>
</evidence>
<evidence type="ECO:0000313" key="5">
    <source>
        <dbReference type="EMBL" id="KAF9759650.1"/>
    </source>
</evidence>
<reference evidence="5" key="1">
    <citation type="submission" date="2020-10" db="EMBL/GenBank/DDBJ databases">
        <title>High-Quality Genome Resource of Clonostachys rosea strain S41 by Oxford Nanopore Long-Read Sequencing.</title>
        <authorList>
            <person name="Wang H."/>
        </authorList>
    </citation>
    <scope>NUCLEOTIDE SEQUENCE</scope>
    <source>
        <strain evidence="5">S41</strain>
    </source>
</reference>
<name>A0A8H7TUA7_BIOOC</name>
<evidence type="ECO:0000256" key="4">
    <source>
        <dbReference type="ARBA" id="ARBA00023136"/>
    </source>
</evidence>
<dbReference type="InterPro" id="IPR018819">
    <property type="entry name" value="Nur1/Mug154"/>
</dbReference>
<sequence>MPRLVRRKPFIERMKAILNPMDFLLWLSEEMETRDWDSQLVGTQIGLALNFVFLLARANSGPSSSSGDDIFGDDSGGSWLRFVVHPLVWVWYSFLALTHSMP</sequence>
<organism evidence="5 6">
    <name type="scientific">Bionectria ochroleuca</name>
    <name type="common">Gliocladium roseum</name>
    <dbReference type="NCBI Taxonomy" id="29856"/>
    <lineage>
        <taxon>Eukaryota</taxon>
        <taxon>Fungi</taxon>
        <taxon>Dikarya</taxon>
        <taxon>Ascomycota</taxon>
        <taxon>Pezizomycotina</taxon>
        <taxon>Sordariomycetes</taxon>
        <taxon>Hypocreomycetidae</taxon>
        <taxon>Hypocreales</taxon>
        <taxon>Bionectriaceae</taxon>
        <taxon>Clonostachys</taxon>
    </lineage>
</organism>
<dbReference type="PANTHER" id="PTHR28293">
    <property type="entry name" value="NUCLEAR RIM PROTEIN 1"/>
    <property type="match status" value="1"/>
</dbReference>
<evidence type="ECO:0000256" key="2">
    <source>
        <dbReference type="ARBA" id="ARBA00022692"/>
    </source>
</evidence>
<proteinExistence type="predicted"/>